<dbReference type="InterPro" id="IPR044925">
    <property type="entry name" value="His-Me_finger_sf"/>
</dbReference>
<dbReference type="GO" id="GO:0004519">
    <property type="term" value="F:endonuclease activity"/>
    <property type="evidence" value="ECO:0007669"/>
    <property type="project" value="UniProtKB-KW"/>
</dbReference>
<dbReference type="Pfam" id="PF07463">
    <property type="entry name" value="NUMOD4"/>
    <property type="match status" value="1"/>
</dbReference>
<evidence type="ECO:0000313" key="2">
    <source>
        <dbReference type="EMBL" id="AYV79461.1"/>
    </source>
</evidence>
<dbReference type="Gene3D" id="3.90.75.20">
    <property type="match status" value="2"/>
</dbReference>
<sequence>MTTDTTTTNTTITAKQPPSEIWRIILGYENYQMSNLKRIIDGRNGKLLIDGTNIDNNTTVKLQKHEYELMNVNQLYTSTFPTSNVLNKINTDVSKATTDIIPVEIWKDIDGYPNYQVSNMGNFKNIKSNKLMSGWPAKTYTNISLKKDGISTTFRAHRLVAIAFIPNPDNKPQVNHLGAKTDNRVCMLEWSTRQENVRHAIDNITNLYKVAVQRIDPETKKVLHTYDSLDDVEADGYTAGGVTYYIKGLSQKPTYKGYIWKRVNEIKEEKVYPDEKWVSLADCIYPEISKYSQYSVSNLGRIRGIHGKILRPYTNVGPHTISLRETGTEQKKTLLVHRIIIMGFNIPNPDNKPEVDHINSISTCNILSNLCWANKKDQCDNLNSKDKIIKSLLLNVEVTDSNGIITKYAGLKSLAKLLGTSAECINKYSKNGEQYKGNTFKILGKTKNLINAS</sequence>
<gene>
    <name evidence="2" type="ORF">Faunusvirus15_12</name>
</gene>
<protein>
    <submittedName>
        <fullName evidence="2">Putative HNH endonuclease</fullName>
    </submittedName>
</protein>
<keyword evidence="2" id="KW-0540">Nuclease</keyword>
<dbReference type="GO" id="GO:0016788">
    <property type="term" value="F:hydrolase activity, acting on ester bonds"/>
    <property type="evidence" value="ECO:0007669"/>
    <property type="project" value="InterPro"/>
</dbReference>
<dbReference type="InterPro" id="IPR010902">
    <property type="entry name" value="NUMOD4"/>
</dbReference>
<organism evidence="2">
    <name type="scientific">Faunusvirus sp</name>
    <dbReference type="NCBI Taxonomy" id="2487766"/>
    <lineage>
        <taxon>Viruses</taxon>
        <taxon>Varidnaviria</taxon>
        <taxon>Bamfordvirae</taxon>
        <taxon>Nucleocytoviricota</taxon>
        <taxon>Megaviricetes</taxon>
        <taxon>Imitervirales</taxon>
        <taxon>Mimiviridae</taxon>
    </lineage>
</organism>
<name>A0A3G4ZZM2_9VIRU</name>
<feature type="domain" description="NUMOD4" evidence="1">
    <location>
        <begin position="104"/>
        <end position="131"/>
    </location>
</feature>
<evidence type="ECO:0000259" key="1">
    <source>
        <dbReference type="Pfam" id="PF07463"/>
    </source>
</evidence>
<accession>A0A3G4ZZM2</accession>
<dbReference type="SUPFAM" id="SSF54060">
    <property type="entry name" value="His-Me finger endonucleases"/>
    <property type="match status" value="2"/>
</dbReference>
<keyword evidence="2" id="KW-0255">Endonuclease</keyword>
<dbReference type="EMBL" id="MK072146">
    <property type="protein sequence ID" value="AYV79461.1"/>
    <property type="molecule type" value="Genomic_DNA"/>
</dbReference>
<proteinExistence type="predicted"/>
<keyword evidence="2" id="KW-0378">Hydrolase</keyword>
<reference evidence="2" key="1">
    <citation type="submission" date="2018-10" db="EMBL/GenBank/DDBJ databases">
        <title>Hidden diversity of soil giant viruses.</title>
        <authorList>
            <person name="Schulz F."/>
            <person name="Alteio L."/>
            <person name="Goudeau D."/>
            <person name="Ryan E.M."/>
            <person name="Malmstrom R.R."/>
            <person name="Blanchard J."/>
            <person name="Woyke T."/>
        </authorList>
    </citation>
    <scope>NUCLEOTIDE SEQUENCE</scope>
    <source>
        <strain evidence="2">FNV1</strain>
    </source>
</reference>